<evidence type="ECO:0000256" key="3">
    <source>
        <dbReference type="ARBA" id="ARBA00022801"/>
    </source>
</evidence>
<keyword evidence="9" id="KW-0732">Signal</keyword>
<evidence type="ECO:0000256" key="4">
    <source>
        <dbReference type="ARBA" id="ARBA00022912"/>
    </source>
</evidence>
<evidence type="ECO:0000256" key="2">
    <source>
        <dbReference type="ARBA" id="ARBA00013064"/>
    </source>
</evidence>
<dbReference type="Gene3D" id="3.90.190.10">
    <property type="entry name" value="Protein tyrosine phosphatase superfamily"/>
    <property type="match status" value="2"/>
</dbReference>
<keyword evidence="13" id="KW-0675">Receptor</keyword>
<dbReference type="InterPro" id="IPR000242">
    <property type="entry name" value="PTP_cat"/>
</dbReference>
<feature type="domain" description="Sushi" evidence="12">
    <location>
        <begin position="66"/>
        <end position="131"/>
    </location>
</feature>
<dbReference type="Pfam" id="PF00102">
    <property type="entry name" value="Y_phosphatase"/>
    <property type="match status" value="2"/>
</dbReference>
<feature type="region of interest" description="Disordered" evidence="7">
    <location>
        <begin position="867"/>
        <end position="887"/>
    </location>
</feature>
<keyword evidence="8" id="KW-0812">Transmembrane</keyword>
<keyword evidence="6" id="KW-0768">Sushi</keyword>
<dbReference type="Gene3D" id="2.10.70.10">
    <property type="entry name" value="Complement Module, domain 1"/>
    <property type="match status" value="1"/>
</dbReference>
<dbReference type="InterPro" id="IPR000436">
    <property type="entry name" value="Sushi_SCR_CCP_dom"/>
</dbReference>
<evidence type="ECO:0000256" key="6">
    <source>
        <dbReference type="PROSITE-ProRule" id="PRU00302"/>
    </source>
</evidence>
<dbReference type="SMART" id="SM00032">
    <property type="entry name" value="CCP"/>
    <property type="match status" value="1"/>
</dbReference>
<proteinExistence type="evidence at transcript level"/>
<dbReference type="SMART" id="SM00404">
    <property type="entry name" value="PTPc_motif"/>
    <property type="match status" value="2"/>
</dbReference>
<dbReference type="CDD" id="cd00033">
    <property type="entry name" value="CCP"/>
    <property type="match status" value="1"/>
</dbReference>
<feature type="signal peptide" evidence="9">
    <location>
        <begin position="1"/>
        <end position="18"/>
    </location>
</feature>
<evidence type="ECO:0000259" key="12">
    <source>
        <dbReference type="PROSITE" id="PS50923"/>
    </source>
</evidence>
<feature type="domain" description="Tyrosine-protein phosphatase" evidence="10">
    <location>
        <begin position="563"/>
        <end position="823"/>
    </location>
</feature>
<dbReference type="InterPro" id="IPR035976">
    <property type="entry name" value="Sushi/SCR/CCP_sf"/>
</dbReference>
<feature type="transmembrane region" description="Helical" evidence="8">
    <location>
        <begin position="158"/>
        <end position="181"/>
    </location>
</feature>
<feature type="chain" id="PRO_5026231669" description="protein-tyrosine-phosphatase" evidence="9">
    <location>
        <begin position="19"/>
        <end position="899"/>
    </location>
</feature>
<keyword evidence="8" id="KW-1133">Transmembrane helix</keyword>
<feature type="domain" description="Tyrosine-protein phosphatase" evidence="10">
    <location>
        <begin position="239"/>
        <end position="506"/>
    </location>
</feature>
<evidence type="ECO:0000256" key="8">
    <source>
        <dbReference type="SAM" id="Phobius"/>
    </source>
</evidence>
<gene>
    <name evidence="13" type="primary">Ptprg</name>
</gene>
<dbReference type="InterPro" id="IPR003595">
    <property type="entry name" value="Tyr_Pase_cat"/>
</dbReference>
<feature type="domain" description="Tyrosine specific protein phosphatases" evidence="11">
    <location>
        <begin position="423"/>
        <end position="497"/>
    </location>
</feature>
<dbReference type="PANTHER" id="PTHR19134">
    <property type="entry name" value="RECEPTOR-TYPE TYROSINE-PROTEIN PHOSPHATASE"/>
    <property type="match status" value="1"/>
</dbReference>
<dbReference type="SUPFAM" id="SSF52799">
    <property type="entry name" value="(Phosphotyrosine protein) phosphatases II"/>
    <property type="match status" value="2"/>
</dbReference>
<dbReference type="PROSITE" id="PS50923">
    <property type="entry name" value="SUSHI"/>
    <property type="match status" value="1"/>
</dbReference>
<protein>
    <recommendedName>
        <fullName evidence="2">protein-tyrosine-phosphatase</fullName>
        <ecNumber evidence="2">3.1.3.48</ecNumber>
    </recommendedName>
</protein>
<sequence>MSFCVLLLVAVSATEVGSQPQVTTVAQGICSPENNQCSNNICVEDANFFAGFRCCKKSVCLKSEGRYCPDPGNINNATRIPGIRKRKYPFQPKESVVYKCVEGFAFSTGGYPRIVCKEDGTWMPPQPNCHRWYLDPQIHPSPTTKTKQPKQERSDVNMAAAVGIVSVAVLLILAIAAWCTWRKFKGRNLFLHEQGQSVVLVNNSIPVFAQSVDLMSDAISAEKFNHYVALRHLNNDQKFVEEFEEIQNLDQNRPACEASSLPENKDKNRYTNIVAYDHTRVKLHQHKHRHQTGLHRSSDYINANYVSSYDRERAYIACQGPLPSTYNDFWKMIWENNVTIIVMITNLVEKGRRKCDQYWPQEGKEQYKHVSVVLKETQTFANYIIRHFAVKNNKLGRRNTNERKVLQFHFTQWPDHGTPEYLLPVLTFIRRSSSANGSNGSPIVVHCSAGVGRTGTYIVIHSMMQMFKKTGKVDINKFLRHIRLQRNHLVQTEDQYVFVHDALLEYITSGITECSLKDLPLYYESLLATTNAEKQFTSNIACANEADGNAGDFGVTTTFKTALEKQFMKVVYLHLDHLDYEFATRTVNEMKNRPGAILPVFRSRVLLCNRTSAEGSDYINASFVQGYRSSHEFIVTQLPLANTRKDFWQLIWDHNVPTVITLIDEDWNSSTDIYWPTEKHAMHCSSFNVSFESETILTTPSMELCSIKSRDFILEATKDDYILEVKQFEITSWNTDSPTKSQLHALKLIHSHTTIKEGTTVIQDRCGSTSAIQLACWHLIHSQLNDESMVDIYQTAMLACQMRPRVFTSPSHLKFLYEAVLLEARVRSDPAIDLEEPRKNPASVQRKGEVKKRRSITISVESNVSHADEQRLLDDDSTSPIQSEKTEISDDICQDDLLV</sequence>
<organism evidence="13">
    <name type="scientific">Phallusia mammillata</name>
    <dbReference type="NCBI Taxonomy" id="59560"/>
    <lineage>
        <taxon>Eukaryota</taxon>
        <taxon>Metazoa</taxon>
        <taxon>Chordata</taxon>
        <taxon>Tunicata</taxon>
        <taxon>Ascidiacea</taxon>
        <taxon>Phlebobranchia</taxon>
        <taxon>Ascidiidae</taxon>
        <taxon>Phallusia</taxon>
    </lineage>
</organism>
<evidence type="ECO:0000313" key="13">
    <source>
        <dbReference type="EMBL" id="CAB3265299.1"/>
    </source>
</evidence>
<dbReference type="InterPro" id="IPR050348">
    <property type="entry name" value="Protein-Tyr_Phosphatase"/>
</dbReference>
<dbReference type="PRINTS" id="PR00700">
    <property type="entry name" value="PRTYPHPHTASE"/>
</dbReference>
<dbReference type="SMART" id="SM00194">
    <property type="entry name" value="PTPc"/>
    <property type="match status" value="2"/>
</dbReference>
<dbReference type="GO" id="GO:0004725">
    <property type="term" value="F:protein tyrosine phosphatase activity"/>
    <property type="evidence" value="ECO:0007669"/>
    <property type="project" value="UniProtKB-EC"/>
</dbReference>
<keyword evidence="4" id="KW-0904">Protein phosphatase</keyword>
<comment type="similarity">
    <text evidence="1">Belongs to the protein-tyrosine phosphatase family.</text>
</comment>
<comment type="caution">
    <text evidence="6">Lacks conserved residue(s) required for the propagation of feature annotation.</text>
</comment>
<evidence type="ECO:0000256" key="7">
    <source>
        <dbReference type="SAM" id="MobiDB-lite"/>
    </source>
</evidence>
<dbReference type="FunFam" id="3.90.190.10:FF:000088">
    <property type="entry name" value="Receptor protein-tyrosine phosphatase LAR"/>
    <property type="match status" value="1"/>
</dbReference>
<evidence type="ECO:0000256" key="9">
    <source>
        <dbReference type="SAM" id="SignalP"/>
    </source>
</evidence>
<dbReference type="SUPFAM" id="SSF57535">
    <property type="entry name" value="Complement control module/SCR domain"/>
    <property type="match status" value="1"/>
</dbReference>
<keyword evidence="5" id="KW-1015">Disulfide bond</keyword>
<dbReference type="InterPro" id="IPR029021">
    <property type="entry name" value="Prot-tyrosine_phosphatase-like"/>
</dbReference>
<accession>A0A6F9DQ99</accession>
<reference evidence="13" key="1">
    <citation type="submission" date="2020-04" db="EMBL/GenBank/DDBJ databases">
        <authorList>
            <person name="Neveu A P."/>
        </authorList>
    </citation>
    <scope>NUCLEOTIDE SEQUENCE</scope>
    <source>
        <tissue evidence="13">Whole embryo</tissue>
    </source>
</reference>
<evidence type="ECO:0000259" key="11">
    <source>
        <dbReference type="PROSITE" id="PS50056"/>
    </source>
</evidence>
<dbReference type="PROSITE" id="PS00383">
    <property type="entry name" value="TYR_PHOSPHATASE_1"/>
    <property type="match status" value="1"/>
</dbReference>
<dbReference type="AlphaFoldDB" id="A0A6F9DQ99"/>
<dbReference type="Pfam" id="PF00084">
    <property type="entry name" value="Sushi"/>
    <property type="match status" value="1"/>
</dbReference>
<name>A0A6F9DQ99_9ASCI</name>
<keyword evidence="8" id="KW-0472">Membrane</keyword>
<dbReference type="FunFam" id="3.90.190.10:FF:000013">
    <property type="entry name" value="receptor-type tyrosine-protein phosphatase zeta isoform X1"/>
    <property type="match status" value="1"/>
</dbReference>
<evidence type="ECO:0000256" key="5">
    <source>
        <dbReference type="ARBA" id="ARBA00023157"/>
    </source>
</evidence>
<dbReference type="PROSITE" id="PS50056">
    <property type="entry name" value="TYR_PHOSPHATASE_2"/>
    <property type="match status" value="1"/>
</dbReference>
<dbReference type="EMBL" id="LR789437">
    <property type="protein sequence ID" value="CAB3265299.1"/>
    <property type="molecule type" value="mRNA"/>
</dbReference>
<dbReference type="InterPro" id="IPR016130">
    <property type="entry name" value="Tyr_Pase_AS"/>
</dbReference>
<dbReference type="InterPro" id="IPR000387">
    <property type="entry name" value="Tyr_Pase_dom"/>
</dbReference>
<evidence type="ECO:0000259" key="10">
    <source>
        <dbReference type="PROSITE" id="PS50055"/>
    </source>
</evidence>
<dbReference type="PROSITE" id="PS50055">
    <property type="entry name" value="TYR_PHOSPHATASE_PTP"/>
    <property type="match status" value="2"/>
</dbReference>
<keyword evidence="3" id="KW-0378">Hydrolase</keyword>
<evidence type="ECO:0000256" key="1">
    <source>
        <dbReference type="ARBA" id="ARBA00009580"/>
    </source>
</evidence>
<dbReference type="EC" id="3.1.3.48" evidence="2"/>
<dbReference type="PANTHER" id="PTHR19134:SF540">
    <property type="entry name" value="TYROSINE-PROTEIN PHOSPHATASE 99A"/>
    <property type="match status" value="1"/>
</dbReference>